<dbReference type="InterPro" id="IPR036388">
    <property type="entry name" value="WH-like_DNA-bd_sf"/>
</dbReference>
<keyword evidence="2" id="KW-0418">Kinase</keyword>
<dbReference type="InterPro" id="IPR003018">
    <property type="entry name" value="GAF"/>
</dbReference>
<dbReference type="STRING" id="642780.SAMN04488570_1005"/>
<feature type="domain" description="ANTAR" evidence="6">
    <location>
        <begin position="175"/>
        <end position="236"/>
    </location>
</feature>
<dbReference type="InterPro" id="IPR011006">
    <property type="entry name" value="CheY-like_superfamily"/>
</dbReference>
<organism evidence="7 8">
    <name type="scientific">Nocardioides scoriae</name>
    <dbReference type="NCBI Taxonomy" id="642780"/>
    <lineage>
        <taxon>Bacteria</taxon>
        <taxon>Bacillati</taxon>
        <taxon>Actinomycetota</taxon>
        <taxon>Actinomycetes</taxon>
        <taxon>Propionibacteriales</taxon>
        <taxon>Nocardioidaceae</taxon>
        <taxon>Nocardioides</taxon>
    </lineage>
</organism>
<dbReference type="AlphaFoldDB" id="A0A1H1NZB6"/>
<dbReference type="PIRSF" id="PIRSF036625">
    <property type="entry name" value="GAF_ANTAR"/>
    <property type="match status" value="1"/>
</dbReference>
<gene>
    <name evidence="7" type="ORF">SAMN04488570_1005</name>
</gene>
<sequence length="266" mass="28362">MTPSYPPALLQSFEDLSRVVFRADSPQEVYDDVCRQTVRIVDGCDHASLMLRRRGGASGEGAAYTAGSSDETAAHSDRLELAIGEGPCLDVLRDDEPEHHFCPDLRAASASRWPALAERLVEETPVRGVAGFRVRVDDEAVGALNIFSRDPRALTEDSMAQAAVIAAFVSVALQAVRNGQERDTLRRGLDSNRIIGKAVGLLMSSQGLTDDEAFDVLARLSQEMNVKLAQLATDVVAQHHRGLAEAPAAATALPPGPAADPSPAQA</sequence>
<feature type="region of interest" description="Disordered" evidence="5">
    <location>
        <begin position="246"/>
        <end position="266"/>
    </location>
</feature>
<keyword evidence="4" id="KW-0804">Transcription</keyword>
<evidence type="ECO:0000256" key="2">
    <source>
        <dbReference type="ARBA" id="ARBA00022777"/>
    </source>
</evidence>
<dbReference type="EMBL" id="LT629757">
    <property type="protein sequence ID" value="SDS04293.1"/>
    <property type="molecule type" value="Genomic_DNA"/>
</dbReference>
<evidence type="ECO:0000256" key="5">
    <source>
        <dbReference type="SAM" id="MobiDB-lite"/>
    </source>
</evidence>
<dbReference type="SMART" id="SM01012">
    <property type="entry name" value="ANTAR"/>
    <property type="match status" value="1"/>
</dbReference>
<dbReference type="SMART" id="SM00065">
    <property type="entry name" value="GAF"/>
    <property type="match status" value="1"/>
</dbReference>
<protein>
    <submittedName>
        <fullName evidence="7">GAF domain-containing protein</fullName>
    </submittedName>
</protein>
<dbReference type="RefSeq" id="WP_197681099.1">
    <property type="nucleotide sequence ID" value="NZ_LT629757.1"/>
</dbReference>
<evidence type="ECO:0000313" key="7">
    <source>
        <dbReference type="EMBL" id="SDS04293.1"/>
    </source>
</evidence>
<evidence type="ECO:0000256" key="1">
    <source>
        <dbReference type="ARBA" id="ARBA00022679"/>
    </source>
</evidence>
<dbReference type="GO" id="GO:0016301">
    <property type="term" value="F:kinase activity"/>
    <property type="evidence" value="ECO:0007669"/>
    <property type="project" value="UniProtKB-KW"/>
</dbReference>
<dbReference type="InterPro" id="IPR005561">
    <property type="entry name" value="ANTAR"/>
</dbReference>
<dbReference type="Proteomes" id="UP000198859">
    <property type="component" value="Chromosome I"/>
</dbReference>
<dbReference type="GO" id="GO:0003723">
    <property type="term" value="F:RNA binding"/>
    <property type="evidence" value="ECO:0007669"/>
    <property type="project" value="InterPro"/>
</dbReference>
<dbReference type="InterPro" id="IPR012074">
    <property type="entry name" value="GAF_ANTAR"/>
</dbReference>
<proteinExistence type="predicted"/>
<dbReference type="SUPFAM" id="SSF55781">
    <property type="entry name" value="GAF domain-like"/>
    <property type="match status" value="1"/>
</dbReference>
<evidence type="ECO:0000313" key="8">
    <source>
        <dbReference type="Proteomes" id="UP000198859"/>
    </source>
</evidence>
<evidence type="ECO:0000256" key="4">
    <source>
        <dbReference type="ARBA" id="ARBA00023163"/>
    </source>
</evidence>
<dbReference type="InterPro" id="IPR029016">
    <property type="entry name" value="GAF-like_dom_sf"/>
</dbReference>
<reference evidence="8" key="1">
    <citation type="submission" date="2016-10" db="EMBL/GenBank/DDBJ databases">
        <authorList>
            <person name="Varghese N."/>
            <person name="Submissions S."/>
        </authorList>
    </citation>
    <scope>NUCLEOTIDE SEQUENCE [LARGE SCALE GENOMIC DNA]</scope>
    <source>
        <strain evidence="8">DSM 22127</strain>
    </source>
</reference>
<accession>A0A1H1NZB6</accession>
<dbReference type="PROSITE" id="PS50921">
    <property type="entry name" value="ANTAR"/>
    <property type="match status" value="1"/>
</dbReference>
<dbReference type="Pfam" id="PF03861">
    <property type="entry name" value="ANTAR"/>
    <property type="match status" value="1"/>
</dbReference>
<dbReference type="Gene3D" id="1.10.10.10">
    <property type="entry name" value="Winged helix-like DNA-binding domain superfamily/Winged helix DNA-binding domain"/>
    <property type="match status" value="1"/>
</dbReference>
<dbReference type="Gene3D" id="3.30.450.40">
    <property type="match status" value="1"/>
</dbReference>
<dbReference type="Pfam" id="PF13185">
    <property type="entry name" value="GAF_2"/>
    <property type="match status" value="1"/>
</dbReference>
<dbReference type="SUPFAM" id="SSF52172">
    <property type="entry name" value="CheY-like"/>
    <property type="match status" value="1"/>
</dbReference>
<keyword evidence="3" id="KW-0805">Transcription regulation</keyword>
<keyword evidence="1" id="KW-0808">Transferase</keyword>
<evidence type="ECO:0000259" key="6">
    <source>
        <dbReference type="PROSITE" id="PS50921"/>
    </source>
</evidence>
<name>A0A1H1NZB6_9ACTN</name>
<evidence type="ECO:0000256" key="3">
    <source>
        <dbReference type="ARBA" id="ARBA00023015"/>
    </source>
</evidence>
<keyword evidence="8" id="KW-1185">Reference proteome</keyword>